<gene>
    <name evidence="8" type="primary">coaE</name>
    <name evidence="10" type="ORF">BU202_03405</name>
</gene>
<keyword evidence="7 8" id="KW-0173">Coenzyme A biosynthesis</keyword>
<dbReference type="InterPro" id="IPR001977">
    <property type="entry name" value="Depp_CoAkinase"/>
</dbReference>
<proteinExistence type="inferred from homology"/>
<comment type="pathway">
    <text evidence="8">Cofactor biosynthesis; coenzyme A biosynthesis; CoA from (R)-pantothenate: step 5/5.</text>
</comment>
<dbReference type="CDD" id="cd02022">
    <property type="entry name" value="DPCK"/>
    <property type="match status" value="1"/>
</dbReference>
<dbReference type="AlphaFoldDB" id="A0A1Q8E8D6"/>
<comment type="subcellular location">
    <subcellularLocation>
        <location evidence="8">Cytoplasm</location>
    </subcellularLocation>
</comment>
<dbReference type="GO" id="GO:0015937">
    <property type="term" value="P:coenzyme A biosynthetic process"/>
    <property type="evidence" value="ECO:0007669"/>
    <property type="project" value="UniProtKB-UniRule"/>
</dbReference>
<dbReference type="RefSeq" id="WP_075104405.1">
    <property type="nucleotide sequence ID" value="NZ_MSJM01000003.1"/>
</dbReference>
<evidence type="ECO:0000256" key="2">
    <source>
        <dbReference type="ARBA" id="ARBA00022490"/>
    </source>
</evidence>
<dbReference type="NCBIfam" id="TIGR00152">
    <property type="entry name" value="dephospho-CoA kinase"/>
    <property type="match status" value="1"/>
</dbReference>
<dbReference type="SUPFAM" id="SSF52540">
    <property type="entry name" value="P-loop containing nucleoside triphosphate hydrolases"/>
    <property type="match status" value="1"/>
</dbReference>
<dbReference type="GO" id="GO:0004140">
    <property type="term" value="F:dephospho-CoA kinase activity"/>
    <property type="evidence" value="ECO:0007669"/>
    <property type="project" value="UniProtKB-UniRule"/>
</dbReference>
<evidence type="ECO:0000256" key="9">
    <source>
        <dbReference type="NCBIfam" id="TIGR00152"/>
    </source>
</evidence>
<dbReference type="UniPathway" id="UPA00241">
    <property type="reaction ID" value="UER00356"/>
</dbReference>
<evidence type="ECO:0000256" key="3">
    <source>
        <dbReference type="ARBA" id="ARBA00022679"/>
    </source>
</evidence>
<dbReference type="HAMAP" id="MF_00376">
    <property type="entry name" value="Dephospho_CoA_kinase"/>
    <property type="match status" value="1"/>
</dbReference>
<dbReference type="InterPro" id="IPR027417">
    <property type="entry name" value="P-loop_NTPase"/>
</dbReference>
<dbReference type="EMBL" id="MSJM01000003">
    <property type="protein sequence ID" value="OLF48052.1"/>
    <property type="molecule type" value="Genomic_DNA"/>
</dbReference>
<dbReference type="OrthoDB" id="9812943at2"/>
<dbReference type="GO" id="GO:0005737">
    <property type="term" value="C:cytoplasm"/>
    <property type="evidence" value="ECO:0007669"/>
    <property type="project" value="UniProtKB-SubCell"/>
</dbReference>
<dbReference type="PANTHER" id="PTHR10695">
    <property type="entry name" value="DEPHOSPHO-COA KINASE-RELATED"/>
    <property type="match status" value="1"/>
</dbReference>
<protein>
    <recommendedName>
        <fullName evidence="8 9">Dephospho-CoA kinase</fullName>
        <ecNumber evidence="8 9">2.7.1.24</ecNumber>
    </recommendedName>
    <alternativeName>
        <fullName evidence="8">Dephosphocoenzyme A kinase</fullName>
    </alternativeName>
</protein>
<dbReference type="PROSITE" id="PS51219">
    <property type="entry name" value="DPCK"/>
    <property type="match status" value="1"/>
</dbReference>
<dbReference type="EC" id="2.7.1.24" evidence="8 9"/>
<comment type="function">
    <text evidence="8">Catalyzes the phosphorylation of the 3'-hydroxyl group of dephosphocoenzyme A to form coenzyme A.</text>
</comment>
<evidence type="ECO:0000256" key="7">
    <source>
        <dbReference type="ARBA" id="ARBA00022993"/>
    </source>
</evidence>
<evidence type="ECO:0000256" key="8">
    <source>
        <dbReference type="HAMAP-Rule" id="MF_00376"/>
    </source>
</evidence>
<keyword evidence="5 8" id="KW-0418">Kinase</keyword>
<comment type="similarity">
    <text evidence="1 8">Belongs to the CoaE family.</text>
</comment>
<dbReference type="FunFam" id="3.40.50.300:FF:000991">
    <property type="entry name" value="Dephospho-CoA kinase"/>
    <property type="match status" value="1"/>
</dbReference>
<dbReference type="Gene3D" id="3.40.50.300">
    <property type="entry name" value="P-loop containing nucleotide triphosphate hydrolases"/>
    <property type="match status" value="1"/>
</dbReference>
<sequence length="198" mass="22691">MTQVIGITGGIASGKSTVTAYLRKCGYQVIDADQIVHQLQQKGGKLHQVLVEAFGSNILAEDGELNREQLGRLVFEQAEIRVRLSQLQDRIIREALLAERDRLAKTQEVFFMDIPLLFELGYEDVVSEVWLVMLAPDVQLERLMERNQLDEEAAKQRLAAQMPLEEKKKRTPYQIDNGGERLATYVQVDQLLQRIERR</sequence>
<dbReference type="Pfam" id="PF01121">
    <property type="entry name" value="CoaE"/>
    <property type="match status" value="1"/>
</dbReference>
<keyword evidence="11" id="KW-1185">Reference proteome</keyword>
<dbReference type="PANTHER" id="PTHR10695:SF46">
    <property type="entry name" value="BIFUNCTIONAL COENZYME A SYNTHASE-RELATED"/>
    <property type="match status" value="1"/>
</dbReference>
<keyword evidence="4 8" id="KW-0547">Nucleotide-binding</keyword>
<reference evidence="11" key="1">
    <citation type="submission" date="2016-12" db="EMBL/GenBank/DDBJ databases">
        <authorList>
            <person name="Gulvik C.A."/>
        </authorList>
    </citation>
    <scope>NUCLEOTIDE SEQUENCE [LARGE SCALE GENOMIC DNA]</scope>
    <source>
        <strain evidence="11">NED12-00049-6B</strain>
    </source>
</reference>
<dbReference type="GO" id="GO:0005524">
    <property type="term" value="F:ATP binding"/>
    <property type="evidence" value="ECO:0007669"/>
    <property type="project" value="UniProtKB-UniRule"/>
</dbReference>
<name>A0A1Q8E8D6_9STRE</name>
<keyword evidence="6 8" id="KW-0067">ATP-binding</keyword>
<accession>A0A1Q8E8D6</accession>
<keyword evidence="2 8" id="KW-0963">Cytoplasm</keyword>
<evidence type="ECO:0000313" key="10">
    <source>
        <dbReference type="EMBL" id="OLF48052.1"/>
    </source>
</evidence>
<comment type="catalytic activity">
    <reaction evidence="8">
        <text>3'-dephospho-CoA + ATP = ADP + CoA + H(+)</text>
        <dbReference type="Rhea" id="RHEA:18245"/>
        <dbReference type="ChEBI" id="CHEBI:15378"/>
        <dbReference type="ChEBI" id="CHEBI:30616"/>
        <dbReference type="ChEBI" id="CHEBI:57287"/>
        <dbReference type="ChEBI" id="CHEBI:57328"/>
        <dbReference type="ChEBI" id="CHEBI:456216"/>
        <dbReference type="EC" id="2.7.1.24"/>
    </reaction>
</comment>
<evidence type="ECO:0000256" key="1">
    <source>
        <dbReference type="ARBA" id="ARBA00009018"/>
    </source>
</evidence>
<evidence type="ECO:0000256" key="5">
    <source>
        <dbReference type="ARBA" id="ARBA00022777"/>
    </source>
</evidence>
<comment type="caution">
    <text evidence="10">The sequence shown here is derived from an EMBL/GenBank/DDBJ whole genome shotgun (WGS) entry which is preliminary data.</text>
</comment>
<evidence type="ECO:0000256" key="4">
    <source>
        <dbReference type="ARBA" id="ARBA00022741"/>
    </source>
</evidence>
<dbReference type="Proteomes" id="UP000186890">
    <property type="component" value="Unassembled WGS sequence"/>
</dbReference>
<organism evidence="10 11">
    <name type="scientific">Streptococcus cuniculi</name>
    <dbReference type="NCBI Taxonomy" id="1432788"/>
    <lineage>
        <taxon>Bacteria</taxon>
        <taxon>Bacillati</taxon>
        <taxon>Bacillota</taxon>
        <taxon>Bacilli</taxon>
        <taxon>Lactobacillales</taxon>
        <taxon>Streptococcaceae</taxon>
        <taxon>Streptococcus</taxon>
    </lineage>
</organism>
<evidence type="ECO:0000256" key="6">
    <source>
        <dbReference type="ARBA" id="ARBA00022840"/>
    </source>
</evidence>
<keyword evidence="3 8" id="KW-0808">Transferase</keyword>
<evidence type="ECO:0000313" key="11">
    <source>
        <dbReference type="Proteomes" id="UP000186890"/>
    </source>
</evidence>
<feature type="binding site" evidence="8">
    <location>
        <begin position="12"/>
        <end position="17"/>
    </location>
    <ligand>
        <name>ATP</name>
        <dbReference type="ChEBI" id="CHEBI:30616"/>
    </ligand>
</feature>